<dbReference type="VEuPathDB" id="FungiDB:TRICI_005547"/>
<dbReference type="InterPro" id="IPR057942">
    <property type="entry name" value="TPR_TNPO3_IPO13_3rd"/>
</dbReference>
<dbReference type="PANTHER" id="PTHR12363">
    <property type="entry name" value="TRANSPORTIN 3 AND IMPORTIN 13"/>
    <property type="match status" value="1"/>
</dbReference>
<dbReference type="InterPro" id="IPR057941">
    <property type="entry name" value="TPR_TNPO3_IPO13_2nd"/>
</dbReference>
<dbReference type="OrthoDB" id="435593at2759"/>
<dbReference type="Pfam" id="PF24138">
    <property type="entry name" value="TPR_TNPO3_IPO13_2nd"/>
    <property type="match status" value="1"/>
</dbReference>
<protein>
    <recommendedName>
        <fullName evidence="1">Exportin-1/Importin-beta-like domain-containing protein</fullName>
    </recommendedName>
</protein>
<dbReference type="Pfam" id="PF24140">
    <property type="entry name" value="TPR_TNPO3_IPO13_3rd"/>
    <property type="match status" value="1"/>
</dbReference>
<dbReference type="InterPro" id="IPR051345">
    <property type="entry name" value="Importin_beta-like_NTR"/>
</dbReference>
<evidence type="ECO:0000313" key="3">
    <source>
        <dbReference type="Proteomes" id="UP000761534"/>
    </source>
</evidence>
<dbReference type="GO" id="GO:0005737">
    <property type="term" value="C:cytoplasm"/>
    <property type="evidence" value="ECO:0007669"/>
    <property type="project" value="TreeGrafter"/>
</dbReference>
<dbReference type="Proteomes" id="UP000761534">
    <property type="component" value="Unassembled WGS sequence"/>
</dbReference>
<dbReference type="GO" id="GO:0006606">
    <property type="term" value="P:protein import into nucleus"/>
    <property type="evidence" value="ECO:0007669"/>
    <property type="project" value="TreeGrafter"/>
</dbReference>
<organism evidence="2 3">
    <name type="scientific">Trichomonascus ciferrii</name>
    <dbReference type="NCBI Taxonomy" id="44093"/>
    <lineage>
        <taxon>Eukaryota</taxon>
        <taxon>Fungi</taxon>
        <taxon>Dikarya</taxon>
        <taxon>Ascomycota</taxon>
        <taxon>Saccharomycotina</taxon>
        <taxon>Dipodascomycetes</taxon>
        <taxon>Dipodascales</taxon>
        <taxon>Trichomonascaceae</taxon>
        <taxon>Trichomonascus</taxon>
        <taxon>Trichomonascus ciferrii complex</taxon>
    </lineage>
</organism>
<dbReference type="Gene3D" id="1.25.10.10">
    <property type="entry name" value="Leucine-rich Repeat Variant"/>
    <property type="match status" value="1"/>
</dbReference>
<dbReference type="Pfam" id="PF24139">
    <property type="entry name" value="TPR_TNPO3_IPO13_4th"/>
    <property type="match status" value="1"/>
</dbReference>
<proteinExistence type="predicted"/>
<feature type="domain" description="Exportin-1/Importin-beta-like" evidence="1">
    <location>
        <begin position="78"/>
        <end position="217"/>
    </location>
</feature>
<dbReference type="AlphaFoldDB" id="A0A642USG8"/>
<dbReference type="PANTHER" id="PTHR12363:SF53">
    <property type="entry name" value="MRNA TRANSPORT REGULATOR MTR10"/>
    <property type="match status" value="1"/>
</dbReference>
<dbReference type="EMBL" id="SWFS01000431">
    <property type="protein sequence ID" value="KAA8904321.1"/>
    <property type="molecule type" value="Genomic_DNA"/>
</dbReference>
<evidence type="ECO:0000259" key="1">
    <source>
        <dbReference type="Pfam" id="PF08389"/>
    </source>
</evidence>
<keyword evidence="3" id="KW-1185">Reference proteome</keyword>
<dbReference type="InterPro" id="IPR013598">
    <property type="entry name" value="Exportin-1/Importin-b-like"/>
</dbReference>
<dbReference type="Pfam" id="PF08389">
    <property type="entry name" value="Xpo1"/>
    <property type="match status" value="1"/>
</dbReference>
<reference evidence="2" key="1">
    <citation type="journal article" date="2019" name="G3 (Bethesda)">
        <title>Genome Assemblies of Two Rare Opportunistic Yeast Pathogens: Diutina rugosa (syn. Candida rugosa) and Trichomonascus ciferrii (syn. Candida ciferrii).</title>
        <authorList>
            <person name="Mixao V."/>
            <person name="Saus E."/>
            <person name="Hansen A.P."/>
            <person name="Lass-Florl C."/>
            <person name="Gabaldon T."/>
        </authorList>
    </citation>
    <scope>NUCLEOTIDE SEQUENCE</scope>
    <source>
        <strain evidence="2">CBS 4856</strain>
    </source>
</reference>
<dbReference type="InterPro" id="IPR016024">
    <property type="entry name" value="ARM-type_fold"/>
</dbReference>
<name>A0A642USG8_9ASCO</name>
<dbReference type="InterPro" id="IPR058537">
    <property type="entry name" value="TPR_TNPO3_IPO13_4th"/>
</dbReference>
<sequence length="933" mass="105313">MPSISSNYNILNNTEAWDVCHQILAAPTESAPIQAKLFCAQSIRSKILYDLHQVPRESRLELKDSLIGLLERTVQESKIVSTQLSVALANFSLQVLEWKDAIPEMVHKLQGHMTCLLEFLKVLPEEVSDPKRTSLSDDEFRQRTEELVQANATKVVQLLVDYVRTPESKEDHSLVFECLNSWLAEVSVEDIVGTPLLDLIFKAIHNEDTFEPAVDCVCSVIRETRDTAESMQTIQALYPKVVALRPNITACKDDPDAFRAYTRLFSEAGEAWHVLVAKNPSEFRELVECVAECTAFDEDLEVVQFTFYFWYCLKQMLVMPKFAESREALSDIYLKLIDVVIHHLQYPAGDNEQDLFNGDREEEDKFRSFRHEMGDVLKDCCAVVGSSYALQKAYDKVCTGLQEQKTWQEIEAPLFSMRAMAREVELSESEILPNIMKMLVQLPEHEKIRYAATLVLGRYTEWTAKHPDYLDFQLQYITNGFGTSSKSVMSAAAQALMHFCQDCAPLLTGYLEQLSPFYEKVAGELDLDSLYEVTDGIAHVIVAQPAERIRPALQHFGQPIVNRLLEKCQKPGSTPLYREIADEIELLTILVQIVKPDKQAQQSPTAEFVNELYPVLITALLEAHGKSSFVSERTCKFIKTCLHSCSVHLSPILASIAETLVAQFEKTHYGCYLWVSGAVIREFGDDMDGEVAIDAATKEAVWQFSVRQAVSFYRYLADVSSPAEVPDLIEDFFRLMSDVLMFFPFQHISSDLFEPSFNAALSALTLEQMEPLMATLHFLQDLLGYGYTSPPMSVRNRDSIPDNVRSTVVSLATNHGQQLCARLVSGLIFSFPRDCVTDASSLMLTLFQLVPSQQALEWLSATLNMLPEGSIGQEEKDKLLTRINGAMTSGDFKRVRTLLKDFTALYARRNVTPRSSHLQSLQNMVGNSFSYSS</sequence>
<dbReference type="SUPFAM" id="SSF48371">
    <property type="entry name" value="ARM repeat"/>
    <property type="match status" value="1"/>
</dbReference>
<evidence type="ECO:0000313" key="2">
    <source>
        <dbReference type="EMBL" id="KAA8904321.1"/>
    </source>
</evidence>
<dbReference type="FunFam" id="1.25.10.10:FF:000266">
    <property type="entry name" value="mRNA transport regulator MTR10"/>
    <property type="match status" value="1"/>
</dbReference>
<comment type="caution">
    <text evidence="2">The sequence shown here is derived from an EMBL/GenBank/DDBJ whole genome shotgun (WGS) entry which is preliminary data.</text>
</comment>
<accession>A0A642USG8</accession>
<dbReference type="InterPro" id="IPR011989">
    <property type="entry name" value="ARM-like"/>
</dbReference>
<gene>
    <name evidence="2" type="ORF">TRICI_005547</name>
</gene>